<evidence type="ECO:0000313" key="10">
    <source>
        <dbReference type="Proteomes" id="UP000009131"/>
    </source>
</evidence>
<dbReference type="FunCoup" id="G7DX86">
    <property type="interactions" value="342"/>
</dbReference>
<dbReference type="InterPro" id="IPR050080">
    <property type="entry name" value="RNase_PH"/>
</dbReference>
<dbReference type="PANTHER" id="PTHR11953:SF0">
    <property type="entry name" value="EXOSOME COMPLEX COMPONENT RRP41"/>
    <property type="match status" value="1"/>
</dbReference>
<evidence type="ECO:0000259" key="8">
    <source>
        <dbReference type="Pfam" id="PF01138"/>
    </source>
</evidence>
<keyword evidence="4" id="KW-0963">Cytoplasm</keyword>
<evidence type="ECO:0000256" key="4">
    <source>
        <dbReference type="ARBA" id="ARBA00022490"/>
    </source>
</evidence>
<gene>
    <name evidence="9" type="primary">Mo01851</name>
    <name evidence="9" type="ORF">E5Q_01851</name>
</gene>
<dbReference type="SUPFAM" id="SSF54211">
    <property type="entry name" value="Ribosomal protein S5 domain 2-like"/>
    <property type="match status" value="1"/>
</dbReference>
<dbReference type="AlphaFoldDB" id="G7DX86"/>
<dbReference type="Gene3D" id="3.30.230.70">
    <property type="entry name" value="GHMP Kinase, N-terminal domain"/>
    <property type="match status" value="1"/>
</dbReference>
<dbReference type="GO" id="GO:0005730">
    <property type="term" value="C:nucleolus"/>
    <property type="evidence" value="ECO:0007669"/>
    <property type="project" value="UniProtKB-SubCell"/>
</dbReference>
<dbReference type="GO" id="GO:0071028">
    <property type="term" value="P:nuclear mRNA surveillance"/>
    <property type="evidence" value="ECO:0007669"/>
    <property type="project" value="TreeGrafter"/>
</dbReference>
<dbReference type="GO" id="GO:0071051">
    <property type="term" value="P:poly(A)-dependent snoRNA 3'-end processing"/>
    <property type="evidence" value="ECO:0007669"/>
    <property type="project" value="TreeGrafter"/>
</dbReference>
<dbReference type="InterPro" id="IPR020568">
    <property type="entry name" value="Ribosomal_Su5_D2-typ_SF"/>
</dbReference>
<comment type="caution">
    <text evidence="9">The sequence shown here is derived from an EMBL/GenBank/DDBJ whole genome shotgun (WGS) entry which is preliminary data.</text>
</comment>
<keyword evidence="10" id="KW-1185">Reference proteome</keyword>
<comment type="subunit">
    <text evidence="6">Component of the RNA exosome complex. Specifically part of the catalytically inactive RNA exosome core complex (Exo-9) which may associate with the catalytic subunits RRP6 and DIS3 in cytoplasmic- and nuclear-specific RNA exosome complex forms. Exo-9 is formed by a hexameric base ring of RNase PH domain-containing subunits and a cap ring consisting of CSL4, RRP4 and RRP40.</text>
</comment>
<dbReference type="OrthoDB" id="437922at2759"/>
<comment type="similarity">
    <text evidence="3">Belongs to the RNase PH family.</text>
</comment>
<protein>
    <recommendedName>
        <fullName evidence="7">Ribosomal RNA-processing protein 41</fullName>
    </recommendedName>
</protein>
<reference evidence="9 10" key="2">
    <citation type="journal article" date="2012" name="Open Biol.">
        <title>Characteristics of nucleosomes and linker DNA regions on the genome of the basidiomycete Mixia osmundae revealed by mono- and dinucleosome mapping.</title>
        <authorList>
            <person name="Nishida H."/>
            <person name="Kondo S."/>
            <person name="Matsumoto T."/>
            <person name="Suzuki Y."/>
            <person name="Yoshikawa H."/>
            <person name="Taylor T.D."/>
            <person name="Sugiyama J."/>
        </authorList>
    </citation>
    <scope>NUCLEOTIDE SEQUENCE [LARGE SCALE GENOMIC DNA]</scope>
    <source>
        <strain evidence="10">CBS 9802 / IAM 14324 / JCM 22182 / KY 12970</strain>
    </source>
</reference>
<dbReference type="STRING" id="764103.G7DX86"/>
<keyword evidence="5" id="KW-0271">Exosome</keyword>
<dbReference type="InterPro" id="IPR027408">
    <property type="entry name" value="PNPase/RNase_PH_dom_sf"/>
</dbReference>
<evidence type="ECO:0000256" key="5">
    <source>
        <dbReference type="ARBA" id="ARBA00022835"/>
    </source>
</evidence>
<organism evidence="9 10">
    <name type="scientific">Mixia osmundae (strain CBS 9802 / IAM 14324 / JCM 22182 / KY 12970)</name>
    <dbReference type="NCBI Taxonomy" id="764103"/>
    <lineage>
        <taxon>Eukaryota</taxon>
        <taxon>Fungi</taxon>
        <taxon>Dikarya</taxon>
        <taxon>Basidiomycota</taxon>
        <taxon>Pucciniomycotina</taxon>
        <taxon>Mixiomycetes</taxon>
        <taxon>Mixiales</taxon>
        <taxon>Mixiaceae</taxon>
        <taxon>Mixia</taxon>
    </lineage>
</organism>
<dbReference type="InParanoid" id="G7DX86"/>
<sequence length="290" mass="31443">MSRNVLLTSSNLRLDSRRPLEVRPITCTLDVLKGLEIDGSASVEQGLTRVSVSVCGPREPRAARGAGNARQDRVVINVEIQTATFSGVDRRKRGRNDRRTVEMASSIKNTFEPVIMGQLYPRAQIDIYVIILQQDGGTLSAAINATSLALSHAGIAMISPIASISVACLHDTPLLDPCGQEESELPFLTVACLATRPIEMLDGEARDDAMEGDEEDRLGKLTLVTLESRLSTDRFEGMMRLGQQACVVIGQELERVTRAWAEPLSARIRSRGLGAGSKLAVQSEAMETNA</sequence>
<reference evidence="9 10" key="1">
    <citation type="journal article" date="2011" name="J. Gen. Appl. Microbiol.">
        <title>Draft genome sequencing of the enigmatic basidiomycete Mixia osmundae.</title>
        <authorList>
            <person name="Nishida H."/>
            <person name="Nagatsuka Y."/>
            <person name="Sugiyama J."/>
        </authorList>
    </citation>
    <scope>NUCLEOTIDE SEQUENCE [LARGE SCALE GENOMIC DNA]</scope>
    <source>
        <strain evidence="10">CBS 9802 / IAM 14324 / JCM 22182 / KY 12970</strain>
    </source>
</reference>
<comment type="subcellular location">
    <subcellularLocation>
        <location evidence="1">Cytoplasm</location>
    </subcellularLocation>
    <subcellularLocation>
        <location evidence="2">Nucleus</location>
        <location evidence="2">Nucleolus</location>
    </subcellularLocation>
</comment>
<dbReference type="PANTHER" id="PTHR11953">
    <property type="entry name" value="EXOSOME COMPLEX COMPONENT"/>
    <property type="match status" value="1"/>
</dbReference>
<evidence type="ECO:0000256" key="2">
    <source>
        <dbReference type="ARBA" id="ARBA00004604"/>
    </source>
</evidence>
<accession>G7DX86</accession>
<evidence type="ECO:0000256" key="7">
    <source>
        <dbReference type="ARBA" id="ARBA00077929"/>
    </source>
</evidence>
<dbReference type="GO" id="GO:0000177">
    <property type="term" value="C:cytoplasmic exosome (RNase complex)"/>
    <property type="evidence" value="ECO:0007669"/>
    <property type="project" value="TreeGrafter"/>
</dbReference>
<dbReference type="eggNOG" id="KOG1068">
    <property type="taxonomic scope" value="Eukaryota"/>
</dbReference>
<dbReference type="InterPro" id="IPR001247">
    <property type="entry name" value="ExoRNase_PH_dom1"/>
</dbReference>
<dbReference type="FunFam" id="3.30.230.70:FF:000004">
    <property type="entry name" value="Exosome complex component Rrp41"/>
    <property type="match status" value="1"/>
</dbReference>
<feature type="domain" description="Exoribonuclease phosphorolytic" evidence="8">
    <location>
        <begin position="21"/>
        <end position="155"/>
    </location>
</feature>
<dbReference type="Pfam" id="PF01138">
    <property type="entry name" value="RNase_PH"/>
    <property type="match status" value="1"/>
</dbReference>
<evidence type="ECO:0000256" key="1">
    <source>
        <dbReference type="ARBA" id="ARBA00004496"/>
    </source>
</evidence>
<dbReference type="GO" id="GO:0000176">
    <property type="term" value="C:nuclear exosome (RNase complex)"/>
    <property type="evidence" value="ECO:0007669"/>
    <property type="project" value="TreeGrafter"/>
</dbReference>
<dbReference type="InterPro" id="IPR036345">
    <property type="entry name" value="ExoRNase_PH_dom2_sf"/>
</dbReference>
<dbReference type="RefSeq" id="XP_014571233.1">
    <property type="nucleotide sequence ID" value="XM_014715747.1"/>
</dbReference>
<evidence type="ECO:0000256" key="6">
    <source>
        <dbReference type="ARBA" id="ARBA00063066"/>
    </source>
</evidence>
<name>G7DX86_MIXOS</name>
<dbReference type="EMBL" id="BABT02000059">
    <property type="protein sequence ID" value="GAA95196.1"/>
    <property type="molecule type" value="Genomic_DNA"/>
</dbReference>
<dbReference type="HOGENOM" id="CLU_063514_0_0_1"/>
<dbReference type="GO" id="GO:0016075">
    <property type="term" value="P:rRNA catabolic process"/>
    <property type="evidence" value="ECO:0007669"/>
    <property type="project" value="TreeGrafter"/>
</dbReference>
<dbReference type="SUPFAM" id="SSF55666">
    <property type="entry name" value="Ribonuclease PH domain 2-like"/>
    <property type="match status" value="1"/>
</dbReference>
<dbReference type="Proteomes" id="UP000009131">
    <property type="component" value="Unassembled WGS sequence"/>
</dbReference>
<dbReference type="GO" id="GO:0034475">
    <property type="term" value="P:U4 snRNA 3'-end processing"/>
    <property type="evidence" value="ECO:0007669"/>
    <property type="project" value="TreeGrafter"/>
</dbReference>
<evidence type="ECO:0000256" key="3">
    <source>
        <dbReference type="ARBA" id="ARBA00006678"/>
    </source>
</evidence>
<dbReference type="OMA" id="ECRINTH"/>
<dbReference type="GO" id="GO:0003723">
    <property type="term" value="F:RNA binding"/>
    <property type="evidence" value="ECO:0007669"/>
    <property type="project" value="TreeGrafter"/>
</dbReference>
<evidence type="ECO:0000313" key="9">
    <source>
        <dbReference type="EMBL" id="GAA95196.1"/>
    </source>
</evidence>
<proteinExistence type="inferred from homology"/>